<name>A0A497JK27_9ARCH</name>
<keyword evidence="4 6" id="KW-0689">Ribosomal protein</keyword>
<dbReference type="InterPro" id="IPR035987">
    <property type="entry name" value="Ribosomal_uS8_sf"/>
</dbReference>
<dbReference type="GO" id="GO:0006412">
    <property type="term" value="P:translation"/>
    <property type="evidence" value="ECO:0007669"/>
    <property type="project" value="UniProtKB-UniRule"/>
</dbReference>
<dbReference type="Gene3D" id="3.30.1490.10">
    <property type="match status" value="1"/>
</dbReference>
<comment type="similarity">
    <text evidence="2 6 7">Belongs to the universal ribosomal protein uS8 family.</text>
</comment>
<protein>
    <recommendedName>
        <fullName evidence="6">Small ribosomal subunit protein uS8</fullName>
    </recommendedName>
</protein>
<dbReference type="GO" id="GO:1990904">
    <property type="term" value="C:ribonucleoprotein complex"/>
    <property type="evidence" value="ECO:0007669"/>
    <property type="project" value="UniProtKB-KW"/>
</dbReference>
<proteinExistence type="inferred from homology"/>
<dbReference type="FunFam" id="3.30.1490.10:FF:000002">
    <property type="entry name" value="40S ribosomal protein S15a"/>
    <property type="match status" value="1"/>
</dbReference>
<evidence type="ECO:0000256" key="3">
    <source>
        <dbReference type="ARBA" id="ARBA00022730"/>
    </source>
</evidence>
<evidence type="ECO:0000256" key="1">
    <source>
        <dbReference type="ARBA" id="ARBA00002569"/>
    </source>
</evidence>
<keyword evidence="5 6" id="KW-0687">Ribonucleoprotein</keyword>
<dbReference type="GO" id="GO:0019843">
    <property type="term" value="F:rRNA binding"/>
    <property type="evidence" value="ECO:0007669"/>
    <property type="project" value="UniProtKB-UniRule"/>
</dbReference>
<dbReference type="NCBIfam" id="NF003115">
    <property type="entry name" value="PRK04034.1"/>
    <property type="match status" value="1"/>
</dbReference>
<dbReference type="GO" id="GO:0003735">
    <property type="term" value="F:structural constituent of ribosome"/>
    <property type="evidence" value="ECO:0007669"/>
    <property type="project" value="InterPro"/>
</dbReference>
<accession>A0A497JK27</accession>
<evidence type="ECO:0000256" key="6">
    <source>
        <dbReference type="HAMAP-Rule" id="MF_01302"/>
    </source>
</evidence>
<dbReference type="HAMAP" id="MF_01302_A">
    <property type="entry name" value="Ribosomal_uS8_A"/>
    <property type="match status" value="1"/>
</dbReference>
<dbReference type="EMBL" id="QMWO01000007">
    <property type="protein sequence ID" value="RLG70361.1"/>
    <property type="molecule type" value="Genomic_DNA"/>
</dbReference>
<dbReference type="InterPro" id="IPR047863">
    <property type="entry name" value="Ribosomal_uS8_CS"/>
</dbReference>
<evidence type="ECO:0000313" key="9">
    <source>
        <dbReference type="Proteomes" id="UP000277633"/>
    </source>
</evidence>
<dbReference type="Proteomes" id="UP000277633">
    <property type="component" value="Unassembled WGS sequence"/>
</dbReference>
<evidence type="ECO:0000256" key="2">
    <source>
        <dbReference type="ARBA" id="ARBA00006471"/>
    </source>
</evidence>
<gene>
    <name evidence="6" type="primary">rps8</name>
    <name evidence="8" type="ORF">DRO07_00380</name>
</gene>
<dbReference type="AlphaFoldDB" id="A0A497JK27"/>
<comment type="function">
    <text evidence="1 6">One of the primary rRNA binding proteins, it binds directly to 16S rRNA central domain where it helps coordinate assembly of the platform of the 30S subunit.</text>
</comment>
<dbReference type="SUPFAM" id="SSF56047">
    <property type="entry name" value="Ribosomal protein S8"/>
    <property type="match status" value="1"/>
</dbReference>
<evidence type="ECO:0000256" key="5">
    <source>
        <dbReference type="ARBA" id="ARBA00023274"/>
    </source>
</evidence>
<dbReference type="GO" id="GO:0005840">
    <property type="term" value="C:ribosome"/>
    <property type="evidence" value="ECO:0007669"/>
    <property type="project" value="UniProtKB-KW"/>
</dbReference>
<dbReference type="InterPro" id="IPR000630">
    <property type="entry name" value="Ribosomal_uS8"/>
</dbReference>
<evidence type="ECO:0000256" key="7">
    <source>
        <dbReference type="RuleBase" id="RU003660"/>
    </source>
</evidence>
<keyword evidence="6" id="KW-0694">RNA-binding</keyword>
<dbReference type="PANTHER" id="PTHR11758">
    <property type="entry name" value="40S RIBOSOMAL PROTEIN S15A"/>
    <property type="match status" value="1"/>
</dbReference>
<dbReference type="PROSITE" id="PS00053">
    <property type="entry name" value="RIBOSOMAL_S8"/>
    <property type="match status" value="1"/>
</dbReference>
<keyword evidence="3 6" id="KW-0699">rRNA-binding</keyword>
<organism evidence="8 9">
    <name type="scientific">Candidatus Iainarchaeum sp</name>
    <dbReference type="NCBI Taxonomy" id="3101447"/>
    <lineage>
        <taxon>Archaea</taxon>
        <taxon>Candidatus Iainarchaeota</taxon>
        <taxon>Candidatus Iainarchaeia</taxon>
        <taxon>Candidatus Iainarchaeales</taxon>
        <taxon>Candidatus Iainarchaeaceae</taxon>
        <taxon>Candidatus Iainarchaeum</taxon>
    </lineage>
</organism>
<evidence type="ECO:0000256" key="4">
    <source>
        <dbReference type="ARBA" id="ARBA00022980"/>
    </source>
</evidence>
<dbReference type="Pfam" id="PF00410">
    <property type="entry name" value="Ribosomal_S8"/>
    <property type="match status" value="1"/>
</dbReference>
<reference evidence="8 9" key="1">
    <citation type="submission" date="2018-06" db="EMBL/GenBank/DDBJ databases">
        <title>Extensive metabolic versatility and redundancy in microbially diverse, dynamic hydrothermal sediments.</title>
        <authorList>
            <person name="Dombrowski N."/>
            <person name="Teske A."/>
            <person name="Baker B.J."/>
        </authorList>
    </citation>
    <scope>NUCLEOTIDE SEQUENCE [LARGE SCALE GENOMIC DNA]</scope>
    <source>
        <strain evidence="8">B9_G13</strain>
    </source>
</reference>
<evidence type="ECO:0000313" key="8">
    <source>
        <dbReference type="EMBL" id="RLG70361.1"/>
    </source>
</evidence>
<dbReference type="Gene3D" id="3.30.1370.30">
    <property type="match status" value="1"/>
</dbReference>
<comment type="subunit">
    <text evidence="6">Part of the 30S ribosomal subunit.</text>
</comment>
<sequence length="129" mass="14866">MRADPVADALISIKNCEMAAKKECICKPASKLLGRILEVMKKYGYIEDYKYIDDKKSGIYVIKLWQKINDCKAIKPRYKVKKNEFEKFEKRYLPSRDVGLLIVSTSHGVMSHKEAREKGIGGRLVAYVY</sequence>
<comment type="caution">
    <text evidence="8">The sequence shown here is derived from an EMBL/GenBank/DDBJ whole genome shotgun (WGS) entry which is preliminary data.</text>
</comment>